<dbReference type="AlphaFoldDB" id="A0A844YYV0"/>
<keyword evidence="2" id="KW-1185">Reference proteome</keyword>
<accession>A0A844YYV0</accession>
<sequence length="427" mass="46329">MNIGREPSIVALRANAACFCITLDREELAQKLDAETGSDGFGIRLTASHPYLFANSPVFLATETMTAMKTVVAAVETAAALPPFRAAVLEWAPAIAAADFGPVGALMGYDFHLTEAGPVLIEVNTNAGGAFLNAALASAQRACCFETATAPYPDDAVQDFELGIVAMFTSEWHRQRRVGKPAVIAIVDDEPHAQYLYPEFLLVKAVLERHGIRALVVDPKALTGSAAGLSFDGLHVDLVYNRLVDFAFEEPDHAGLRSAYLQDLVVVTPNPHVHALYADKRNLSLLSDAELLTRWGLPLDAVKVLEVAIPRTVLVSMENADALWADRRNLFFKPARGYGSKAAYSGAKLTRSVWEHITAGDYIAQTFAPPSIRRIERDGEVLDLKADFRLYTYDGAVLLTAARLYRGQTTNMRTPGGGFAPVLEIAL</sequence>
<reference evidence="1 2" key="1">
    <citation type="submission" date="2019-12" db="EMBL/GenBank/DDBJ databases">
        <title>Genomic-based taxomic classification of the family Erythrobacteraceae.</title>
        <authorList>
            <person name="Xu L."/>
        </authorList>
    </citation>
    <scope>NUCLEOTIDE SEQUENCE [LARGE SCALE GENOMIC DNA]</scope>
    <source>
        <strain evidence="1 2">M0322</strain>
    </source>
</reference>
<evidence type="ECO:0000313" key="1">
    <source>
        <dbReference type="EMBL" id="MXO73505.1"/>
    </source>
</evidence>
<comment type="caution">
    <text evidence="1">The sequence shown here is derived from an EMBL/GenBank/DDBJ whole genome shotgun (WGS) entry which is preliminary data.</text>
</comment>
<protein>
    <recommendedName>
        <fullName evidence="3">ATP-grasp domain-containing protein</fullName>
    </recommendedName>
</protein>
<evidence type="ECO:0000313" key="2">
    <source>
        <dbReference type="Proteomes" id="UP000466966"/>
    </source>
</evidence>
<name>A0A844YYV0_9SPHN</name>
<proteinExistence type="predicted"/>
<dbReference type="EMBL" id="WTYV01000010">
    <property type="protein sequence ID" value="MXO73505.1"/>
    <property type="molecule type" value="Genomic_DNA"/>
</dbReference>
<dbReference type="OrthoDB" id="344992at2"/>
<dbReference type="SUPFAM" id="SSF56059">
    <property type="entry name" value="Glutathione synthetase ATP-binding domain-like"/>
    <property type="match status" value="1"/>
</dbReference>
<gene>
    <name evidence="1" type="ORF">GRI99_17955</name>
</gene>
<organism evidence="1 2">
    <name type="scientific">Alteraurantiacibacter buctensis</name>
    <dbReference type="NCBI Taxonomy" id="1503981"/>
    <lineage>
        <taxon>Bacteria</taxon>
        <taxon>Pseudomonadati</taxon>
        <taxon>Pseudomonadota</taxon>
        <taxon>Alphaproteobacteria</taxon>
        <taxon>Sphingomonadales</taxon>
        <taxon>Erythrobacteraceae</taxon>
        <taxon>Alteraurantiacibacter</taxon>
    </lineage>
</organism>
<evidence type="ECO:0008006" key="3">
    <source>
        <dbReference type="Google" id="ProtNLM"/>
    </source>
</evidence>
<dbReference type="Proteomes" id="UP000466966">
    <property type="component" value="Unassembled WGS sequence"/>
</dbReference>